<accession>A0A540NB07</accession>
<proteinExistence type="predicted"/>
<gene>
    <name evidence="1" type="ORF">C1H46_006186</name>
</gene>
<sequence>MATTMVAETYSFAEKITKLESELVAFKGSNISAPTSQLEPAHQKINDLKARLDVIQVKYESIDMEIGHYIPQIQNLERAISGIRFAAFAKDEELIAAYNQVIHF</sequence>
<name>A0A540NB07_MALBA</name>
<keyword evidence="2" id="KW-1185">Reference proteome</keyword>
<dbReference type="EMBL" id="VIEB01000074">
    <property type="protein sequence ID" value="TQE08219.1"/>
    <property type="molecule type" value="Genomic_DNA"/>
</dbReference>
<organism evidence="1 2">
    <name type="scientific">Malus baccata</name>
    <name type="common">Siberian crab apple</name>
    <name type="synonym">Pyrus baccata</name>
    <dbReference type="NCBI Taxonomy" id="106549"/>
    <lineage>
        <taxon>Eukaryota</taxon>
        <taxon>Viridiplantae</taxon>
        <taxon>Streptophyta</taxon>
        <taxon>Embryophyta</taxon>
        <taxon>Tracheophyta</taxon>
        <taxon>Spermatophyta</taxon>
        <taxon>Magnoliopsida</taxon>
        <taxon>eudicotyledons</taxon>
        <taxon>Gunneridae</taxon>
        <taxon>Pentapetalae</taxon>
        <taxon>rosids</taxon>
        <taxon>fabids</taxon>
        <taxon>Rosales</taxon>
        <taxon>Rosaceae</taxon>
        <taxon>Amygdaloideae</taxon>
        <taxon>Maleae</taxon>
        <taxon>Malus</taxon>
    </lineage>
</organism>
<dbReference type="AlphaFoldDB" id="A0A540NB07"/>
<comment type="caution">
    <text evidence="1">The sequence shown here is derived from an EMBL/GenBank/DDBJ whole genome shotgun (WGS) entry which is preliminary data.</text>
</comment>
<evidence type="ECO:0000313" key="1">
    <source>
        <dbReference type="EMBL" id="TQE08219.1"/>
    </source>
</evidence>
<reference evidence="1 2" key="1">
    <citation type="journal article" date="2019" name="G3 (Bethesda)">
        <title>Sequencing of a Wild Apple (Malus baccata) Genome Unravels the Differences Between Cultivated and Wild Apple Species Regarding Disease Resistance and Cold Tolerance.</title>
        <authorList>
            <person name="Chen X."/>
        </authorList>
    </citation>
    <scope>NUCLEOTIDE SEQUENCE [LARGE SCALE GENOMIC DNA]</scope>
    <source>
        <strain evidence="2">cv. Shandingzi</strain>
        <tissue evidence="1">Leaves</tissue>
    </source>
</reference>
<evidence type="ECO:0000313" key="2">
    <source>
        <dbReference type="Proteomes" id="UP000315295"/>
    </source>
</evidence>
<protein>
    <submittedName>
        <fullName evidence="1">Uncharacterized protein</fullName>
    </submittedName>
</protein>
<dbReference type="Proteomes" id="UP000315295">
    <property type="component" value="Unassembled WGS sequence"/>
</dbReference>